<dbReference type="PANTHER" id="PTHR33993:SF14">
    <property type="entry name" value="GB|AAF24581.1"/>
    <property type="match status" value="1"/>
</dbReference>
<dbReference type="AlphaFoldDB" id="A0A285MW64"/>
<dbReference type="Proteomes" id="UP000219048">
    <property type="component" value="Unassembled WGS sequence"/>
</dbReference>
<dbReference type="Pfam" id="PF00903">
    <property type="entry name" value="Glyoxalase"/>
    <property type="match status" value="1"/>
</dbReference>
<proteinExistence type="predicted"/>
<keyword evidence="3" id="KW-1185">Reference proteome</keyword>
<gene>
    <name evidence="2" type="ORF">SAMN06265377_2751</name>
</gene>
<reference evidence="3" key="1">
    <citation type="submission" date="2017-09" db="EMBL/GenBank/DDBJ databases">
        <authorList>
            <person name="Varghese N."/>
            <person name="Submissions S."/>
        </authorList>
    </citation>
    <scope>NUCLEOTIDE SEQUENCE [LARGE SCALE GENOMIC DNA]</scope>
    <source>
        <strain evidence="3">DSM 25885</strain>
    </source>
</reference>
<dbReference type="EMBL" id="OBEH01000004">
    <property type="protein sequence ID" value="SNZ00923.1"/>
    <property type="molecule type" value="Genomic_DNA"/>
</dbReference>
<dbReference type="SUPFAM" id="SSF54593">
    <property type="entry name" value="Glyoxalase/Bleomycin resistance protein/Dihydroxybiphenyl dioxygenase"/>
    <property type="match status" value="1"/>
</dbReference>
<accession>A0A285MW64</accession>
<dbReference type="InterPro" id="IPR004360">
    <property type="entry name" value="Glyas_Fos-R_dOase_dom"/>
</dbReference>
<dbReference type="InterPro" id="IPR029068">
    <property type="entry name" value="Glyas_Bleomycin-R_OHBP_Dase"/>
</dbReference>
<name>A0A285MW64_9FLAO</name>
<evidence type="ECO:0000313" key="3">
    <source>
        <dbReference type="Proteomes" id="UP000219048"/>
    </source>
</evidence>
<dbReference type="InterPro" id="IPR052164">
    <property type="entry name" value="Anthracycline_SecMetBiosynth"/>
</dbReference>
<dbReference type="RefSeq" id="WP_097046381.1">
    <property type="nucleotide sequence ID" value="NZ_OBEH01000004.1"/>
</dbReference>
<organism evidence="2 3">
    <name type="scientific">Flagellimonas pacifica</name>
    <dbReference type="NCBI Taxonomy" id="1247520"/>
    <lineage>
        <taxon>Bacteria</taxon>
        <taxon>Pseudomonadati</taxon>
        <taxon>Bacteroidota</taxon>
        <taxon>Flavobacteriia</taxon>
        <taxon>Flavobacteriales</taxon>
        <taxon>Flavobacteriaceae</taxon>
        <taxon>Flagellimonas</taxon>
    </lineage>
</organism>
<dbReference type="PANTHER" id="PTHR33993">
    <property type="entry name" value="GLYOXALASE-RELATED"/>
    <property type="match status" value="1"/>
</dbReference>
<evidence type="ECO:0000259" key="1">
    <source>
        <dbReference type="PROSITE" id="PS51819"/>
    </source>
</evidence>
<sequence length="240" mass="27604">MKPNNFIFADLSTYKPKQTMAFYEAVFGWKYYESDGYFTAFKGDKEICGLYETPEKFKQMRMPHFWMSYVQVNNAQQTVEKARKLGGIVEVVDESVFGKVALIRDPQGAGFTIYEGNQLTYTRTQEEPSTLIWNELHVSEASKVIPFYEGIFNWSFEAQGQGNYKIQNHEGEHIADLLEIHNDFKGKYEYWACTFGVENLASIRDRIVALGGTLVSDENQRTLMTDASQEAFFYVKEVSG</sequence>
<feature type="domain" description="VOC" evidence="1">
    <location>
        <begin position="130"/>
        <end position="240"/>
    </location>
</feature>
<dbReference type="InterPro" id="IPR037523">
    <property type="entry name" value="VOC_core"/>
</dbReference>
<feature type="domain" description="VOC" evidence="1">
    <location>
        <begin position="5"/>
        <end position="116"/>
    </location>
</feature>
<evidence type="ECO:0000313" key="2">
    <source>
        <dbReference type="EMBL" id="SNZ00923.1"/>
    </source>
</evidence>
<protein>
    <recommendedName>
        <fullName evidence="1">VOC domain-containing protein</fullName>
    </recommendedName>
</protein>
<dbReference type="Gene3D" id="3.10.180.10">
    <property type="entry name" value="2,3-Dihydroxybiphenyl 1,2-Dioxygenase, domain 1"/>
    <property type="match status" value="2"/>
</dbReference>
<dbReference type="OrthoDB" id="9793039at2"/>
<dbReference type="CDD" id="cd07247">
    <property type="entry name" value="SgaA_N_like"/>
    <property type="match status" value="1"/>
</dbReference>
<dbReference type="PROSITE" id="PS51819">
    <property type="entry name" value="VOC"/>
    <property type="match status" value="2"/>
</dbReference>